<evidence type="ECO:0000313" key="3">
    <source>
        <dbReference type="Proteomes" id="UP000094764"/>
    </source>
</evidence>
<name>A0A1E5GU86_9ENTE</name>
<sequence>MEKFVDRTLEKIFEGHNTSLFGSQISVLLIINIIFSAALIAVGLLLKKYPEKKFWSNSLLIIGGLIIVFNILRMSL</sequence>
<keyword evidence="1" id="KW-1133">Transmembrane helix</keyword>
<dbReference type="Proteomes" id="UP000094764">
    <property type="component" value="Unassembled WGS sequence"/>
</dbReference>
<dbReference type="EMBL" id="MIKB01000013">
    <property type="protein sequence ID" value="OEG16254.1"/>
    <property type="molecule type" value="Genomic_DNA"/>
</dbReference>
<reference evidence="3" key="1">
    <citation type="submission" date="2016-09" db="EMBL/GenBank/DDBJ databases">
        <authorList>
            <person name="Gulvik C.A."/>
        </authorList>
    </citation>
    <scope>NUCLEOTIDE SEQUENCE [LARGE SCALE GENOMIC DNA]</scope>
    <source>
        <strain evidence="3">LMG 26306</strain>
    </source>
</reference>
<accession>A0A1E5GU86</accession>
<keyword evidence="1" id="KW-0812">Transmembrane</keyword>
<gene>
    <name evidence="2" type="ORF">BCR23_05035</name>
</gene>
<dbReference type="RefSeq" id="WP_069634708.1">
    <property type="nucleotide sequence ID" value="NZ_JXKZ01000007.1"/>
</dbReference>
<protein>
    <submittedName>
        <fullName evidence="2">Uncharacterized protein</fullName>
    </submittedName>
</protein>
<keyword evidence="3" id="KW-1185">Reference proteome</keyword>
<evidence type="ECO:0000256" key="1">
    <source>
        <dbReference type="SAM" id="Phobius"/>
    </source>
</evidence>
<dbReference type="STRING" id="903983.BCR23_05035"/>
<comment type="caution">
    <text evidence="2">The sequence shown here is derived from an EMBL/GenBank/DDBJ whole genome shotgun (WGS) entry which is preliminary data.</text>
</comment>
<evidence type="ECO:0000313" key="2">
    <source>
        <dbReference type="EMBL" id="OEG16254.1"/>
    </source>
</evidence>
<feature type="transmembrane region" description="Helical" evidence="1">
    <location>
        <begin position="20"/>
        <end position="42"/>
    </location>
</feature>
<keyword evidence="1" id="KW-0472">Membrane</keyword>
<organism evidence="2 3">
    <name type="scientific">Enterococcus quebecensis</name>
    <dbReference type="NCBI Taxonomy" id="903983"/>
    <lineage>
        <taxon>Bacteria</taxon>
        <taxon>Bacillati</taxon>
        <taxon>Bacillota</taxon>
        <taxon>Bacilli</taxon>
        <taxon>Lactobacillales</taxon>
        <taxon>Enterococcaceae</taxon>
        <taxon>Enterococcus</taxon>
    </lineage>
</organism>
<feature type="transmembrane region" description="Helical" evidence="1">
    <location>
        <begin position="54"/>
        <end position="72"/>
    </location>
</feature>
<proteinExistence type="predicted"/>
<dbReference type="AlphaFoldDB" id="A0A1E5GU86"/>